<organism evidence="1">
    <name type="scientific">viral metagenome</name>
    <dbReference type="NCBI Taxonomy" id="1070528"/>
    <lineage>
        <taxon>unclassified sequences</taxon>
        <taxon>metagenomes</taxon>
        <taxon>organismal metagenomes</taxon>
    </lineage>
</organism>
<dbReference type="AlphaFoldDB" id="A0A6M3L9T0"/>
<protein>
    <submittedName>
        <fullName evidence="1">Uncharacterized protein</fullName>
    </submittedName>
</protein>
<evidence type="ECO:0000313" key="1">
    <source>
        <dbReference type="EMBL" id="QJA91636.1"/>
    </source>
</evidence>
<name>A0A6M3L9T0_9ZZZZ</name>
<dbReference type="EMBL" id="MT143002">
    <property type="protein sequence ID" value="QJA91636.1"/>
    <property type="molecule type" value="Genomic_DNA"/>
</dbReference>
<gene>
    <name evidence="1" type="ORF">MM415B03310_0006</name>
</gene>
<sequence>MNKCWQKCPSVMTEGKQFFWFLCHNAVRYWVVWSRAKKQWVVQSSMESKDLAEFRTPEQGKRYVENLIS</sequence>
<proteinExistence type="predicted"/>
<reference evidence="1" key="1">
    <citation type="submission" date="2020-03" db="EMBL/GenBank/DDBJ databases">
        <title>The deep terrestrial virosphere.</title>
        <authorList>
            <person name="Holmfeldt K."/>
            <person name="Nilsson E."/>
            <person name="Simone D."/>
            <person name="Lopez-Fernandez M."/>
            <person name="Wu X."/>
            <person name="de Brujin I."/>
            <person name="Lundin D."/>
            <person name="Andersson A."/>
            <person name="Bertilsson S."/>
            <person name="Dopson M."/>
        </authorList>
    </citation>
    <scope>NUCLEOTIDE SEQUENCE</scope>
    <source>
        <strain evidence="1">MM415B03310</strain>
    </source>
</reference>
<accession>A0A6M3L9T0</accession>